<feature type="coiled-coil region" evidence="1">
    <location>
        <begin position="224"/>
        <end position="318"/>
    </location>
</feature>
<evidence type="ECO:0000313" key="3">
    <source>
        <dbReference type="Proteomes" id="UP001214576"/>
    </source>
</evidence>
<evidence type="ECO:0008006" key="4">
    <source>
        <dbReference type="Google" id="ProtNLM"/>
    </source>
</evidence>
<feature type="coiled-coil region" evidence="1">
    <location>
        <begin position="73"/>
        <end position="100"/>
    </location>
</feature>
<protein>
    <recommendedName>
        <fullName evidence="4">Coiled-coil domain-containing protein 175</fullName>
    </recommendedName>
</protein>
<sequence length="452" mass="53377">MRKSSKMALSSWSRELGLGSQKALPVAAVSTGPSLELCTFPSTLGSSVATDALEQLLVVECVRDARRVNLVEITELHTKITKINDEMEFLKKKILHLQTDNTALGERQEELVKLYGKIVLSLNQAMKERASITIYINETYTKINSEKKELELQKTYIREIEEQIERERAEYLKKKEKLNQEIEEYKKLCELKREETYAKKKELDKLRLTMTKMRETVTTSTVVLSDHNLEIARLQESIREWEQKVEDMKKSCKILEDKMLFFKNNKKKLDDSSDFEKNELLMKIKQMTEKLHKCRLENKALREKLQTVSRQYKIVLNEEDKVFMQKRKIYSDIITQWKIACLQKKHARWVKNIRNEIQELIDKIQEAESRRSELMEETSIRENDIKEFLAQIEQLTLELKQEEDAFVIKEQKLIQELSKFEHNIRICGLNFGLHLRQLEQVPVNINYETSQV</sequence>
<gene>
    <name evidence="2" type="ORF">MG293_009676</name>
</gene>
<dbReference type="AlphaFoldDB" id="A0AAD4UBR2"/>
<name>A0AAD4UBR2_OVIAM</name>
<reference evidence="2" key="1">
    <citation type="submission" date="2022-03" db="EMBL/GenBank/DDBJ databases">
        <title>Genomic analyses of argali, domestic sheep and their hybrids provide insights into chromosomal evolution, heterosis and genetic basis of agronomic traits.</title>
        <authorList>
            <person name="Li M."/>
        </authorList>
    </citation>
    <scope>NUCLEOTIDE SEQUENCE</scope>
    <source>
        <strain evidence="2">CAU-MHL-2022a</strain>
        <tissue evidence="2">Skin</tissue>
    </source>
</reference>
<proteinExistence type="predicted"/>
<evidence type="ECO:0000256" key="1">
    <source>
        <dbReference type="SAM" id="Coils"/>
    </source>
</evidence>
<dbReference type="PANTHER" id="PTHR35347">
    <property type="entry name" value="COILED-COIL DOMAIN-CONTAINING PROTEIN 175"/>
    <property type="match status" value="1"/>
</dbReference>
<dbReference type="PANTHER" id="PTHR35347:SF1">
    <property type="entry name" value="COILED-COIL DOMAIN-CONTAINING PROTEIN 175"/>
    <property type="match status" value="1"/>
</dbReference>
<feature type="coiled-coil region" evidence="1">
    <location>
        <begin position="350"/>
        <end position="412"/>
    </location>
</feature>
<accession>A0AAD4UBR2</accession>
<dbReference type="EMBL" id="JAKZEL010000009">
    <property type="protein sequence ID" value="KAI4540635.1"/>
    <property type="molecule type" value="Genomic_DNA"/>
</dbReference>
<feature type="coiled-coil region" evidence="1">
    <location>
        <begin position="143"/>
        <end position="195"/>
    </location>
</feature>
<dbReference type="InterPro" id="IPR038834">
    <property type="entry name" value="CCDC175"/>
</dbReference>
<dbReference type="Proteomes" id="UP001214576">
    <property type="component" value="Unassembled WGS sequence"/>
</dbReference>
<evidence type="ECO:0000313" key="2">
    <source>
        <dbReference type="EMBL" id="KAI4540635.1"/>
    </source>
</evidence>
<keyword evidence="1" id="KW-0175">Coiled coil</keyword>
<keyword evidence="3" id="KW-1185">Reference proteome</keyword>
<comment type="caution">
    <text evidence="2">The sequence shown here is derived from an EMBL/GenBank/DDBJ whole genome shotgun (WGS) entry which is preliminary data.</text>
</comment>
<organism evidence="2 3">
    <name type="scientific">Ovis ammon polii</name>
    <dbReference type="NCBI Taxonomy" id="230172"/>
    <lineage>
        <taxon>Eukaryota</taxon>
        <taxon>Metazoa</taxon>
        <taxon>Chordata</taxon>
        <taxon>Craniata</taxon>
        <taxon>Vertebrata</taxon>
        <taxon>Euteleostomi</taxon>
        <taxon>Mammalia</taxon>
        <taxon>Eutheria</taxon>
        <taxon>Laurasiatheria</taxon>
        <taxon>Artiodactyla</taxon>
        <taxon>Ruminantia</taxon>
        <taxon>Pecora</taxon>
        <taxon>Bovidae</taxon>
        <taxon>Caprinae</taxon>
        <taxon>Ovis</taxon>
    </lineage>
</organism>